<feature type="region of interest" description="Disordered" evidence="1">
    <location>
        <begin position="356"/>
        <end position="387"/>
    </location>
</feature>
<proteinExistence type="predicted"/>
<dbReference type="Gene3D" id="3.30.470.20">
    <property type="entry name" value="ATP-grasp fold, B domain"/>
    <property type="match status" value="1"/>
</dbReference>
<dbReference type="EMBL" id="AP035768">
    <property type="protein sequence ID" value="BFO21297.1"/>
    <property type="molecule type" value="Genomic_DNA"/>
</dbReference>
<dbReference type="PANTHER" id="PTHR21621:SF0">
    <property type="entry name" value="BETA-CITRYLGLUTAMATE SYNTHASE B-RELATED"/>
    <property type="match status" value="1"/>
</dbReference>
<feature type="compositionally biased region" description="Basic and acidic residues" evidence="1">
    <location>
        <begin position="310"/>
        <end position="324"/>
    </location>
</feature>
<dbReference type="AlphaFoldDB" id="A0AAT9HVN7"/>
<organism evidence="2">
    <name type="scientific">Streptomyces haneummycinicus</name>
    <dbReference type="NCBI Taxonomy" id="3074435"/>
    <lineage>
        <taxon>Bacteria</taxon>
        <taxon>Bacillati</taxon>
        <taxon>Actinomycetota</taxon>
        <taxon>Actinomycetes</taxon>
        <taxon>Kitasatosporales</taxon>
        <taxon>Streptomycetaceae</taxon>
        <taxon>Streptomyces</taxon>
    </lineage>
</organism>
<gene>
    <name evidence="2" type="ORF">SHKM778_76850</name>
</gene>
<protein>
    <recommendedName>
        <fullName evidence="3">ATP-grasp ribosomal peptide maturase</fullName>
    </recommendedName>
</protein>
<feature type="region of interest" description="Disordered" evidence="1">
    <location>
        <begin position="242"/>
        <end position="262"/>
    </location>
</feature>
<feature type="region of interest" description="Disordered" evidence="1">
    <location>
        <begin position="300"/>
        <end position="332"/>
    </location>
</feature>
<sequence>MYHRRPSSYGTDSGEQAARFAAQENRRGLGGVLSALPGCLYLSHPQAIARAEYKPAQLAAATHAGFRVPATLITNDPGKARQFCAEGPTIYKPLHAGAYEVESEPAGIWAAPVGAEDIDNAVSHSAHLFQVQVSKVADVRAVVVGEQVFSARITGPPGVVDWRSEYRSLIYERITCPNVIHRALSRFLAGFGLNFGAFDFAVTADGAWWFLECNPNGQWAWLEDAAGLPITHAIADLLEKERPRHDRPPACEKPTGRPRAASVRIRHPAQPRMGGGRRVGTPRGVSRARLVRVRGRRLVPSLGRGLPGRTRADLRGRHPRDTGRRGVFPDQVEGRIAAAPPRRPPCRVWSCGCSKTCGRPRGHASSRSAPGRATRPRCSAMSSARTT</sequence>
<dbReference type="GO" id="GO:0009432">
    <property type="term" value="P:SOS response"/>
    <property type="evidence" value="ECO:0007669"/>
    <property type="project" value="TreeGrafter"/>
</dbReference>
<feature type="compositionally biased region" description="Low complexity" evidence="1">
    <location>
        <begin position="300"/>
        <end position="309"/>
    </location>
</feature>
<dbReference type="SUPFAM" id="SSF56059">
    <property type="entry name" value="Glutathione synthetase ATP-binding domain-like"/>
    <property type="match status" value="1"/>
</dbReference>
<reference evidence="2" key="1">
    <citation type="submission" date="2024-06" db="EMBL/GenBank/DDBJ databases">
        <authorList>
            <consortium name="consrtm"/>
            <person name="Uemura M."/>
            <person name="Terahara T."/>
        </authorList>
    </citation>
    <scope>NUCLEOTIDE SEQUENCE</scope>
    <source>
        <strain evidence="2">KM77-8</strain>
    </source>
</reference>
<reference evidence="2" key="2">
    <citation type="submission" date="2024-07" db="EMBL/GenBank/DDBJ databases">
        <title>Streptomyces haneummycinica sp. nov., a new antibiotic-producing actinobacterium isolated from marine sediment.</title>
        <authorList>
            <person name="Uemura M."/>
            <person name="Hamada M."/>
            <person name="Hirano S."/>
            <person name="Kobayashi K."/>
            <person name="Ohshiro T."/>
            <person name="Kobayashi T."/>
            <person name="Terahara T."/>
        </authorList>
    </citation>
    <scope>NUCLEOTIDE SEQUENCE</scope>
    <source>
        <strain evidence="2">KM77-8</strain>
    </source>
</reference>
<evidence type="ECO:0000256" key="1">
    <source>
        <dbReference type="SAM" id="MobiDB-lite"/>
    </source>
</evidence>
<accession>A0AAT9HVN7</accession>
<dbReference type="PANTHER" id="PTHR21621">
    <property type="entry name" value="RIBOSOMAL PROTEIN S6 MODIFICATION PROTEIN"/>
    <property type="match status" value="1"/>
</dbReference>
<dbReference type="GO" id="GO:0005737">
    <property type="term" value="C:cytoplasm"/>
    <property type="evidence" value="ECO:0007669"/>
    <property type="project" value="TreeGrafter"/>
</dbReference>
<dbReference type="GO" id="GO:0018169">
    <property type="term" value="F:ribosomal S6-glutamic acid ligase activity"/>
    <property type="evidence" value="ECO:0007669"/>
    <property type="project" value="TreeGrafter"/>
</dbReference>
<evidence type="ECO:0000313" key="2">
    <source>
        <dbReference type="EMBL" id="BFO21297.1"/>
    </source>
</evidence>
<name>A0AAT9HVN7_9ACTN</name>
<evidence type="ECO:0008006" key="3">
    <source>
        <dbReference type="Google" id="ProtNLM"/>
    </source>
</evidence>